<evidence type="ECO:0000313" key="2">
    <source>
        <dbReference type="Proteomes" id="UP001177595"/>
    </source>
</evidence>
<dbReference type="Proteomes" id="UP001177595">
    <property type="component" value="Chromosome"/>
</dbReference>
<evidence type="ECO:0000313" key="1">
    <source>
        <dbReference type="EMBL" id="WGM02673.1"/>
    </source>
</evidence>
<dbReference type="RefSeq" id="WP_280625847.1">
    <property type="nucleotide sequence ID" value="NZ_CP123504.1"/>
</dbReference>
<gene>
    <name evidence="1" type="ORF">QE210_06235</name>
</gene>
<sequence length="159" mass="17593">MNKDIKINKNKPAPEVAGALDGMLTDGTSQITVIIPESANLKNYDLLTIHWASLSEESIGKSYPLPITKEKAGKSYSYIISAEEIKKINSTSAKIWYSVQQAGSIQTQISDILTLIIPSSLAIDKRIATLKFIQALESGESETVKMNFILVQNIRMQHR</sequence>
<proteinExistence type="predicted"/>
<dbReference type="EMBL" id="CP123504">
    <property type="protein sequence ID" value="WGM02673.1"/>
    <property type="molecule type" value="Genomic_DNA"/>
</dbReference>
<name>A0AA95GP61_9GAMM</name>
<reference evidence="1" key="1">
    <citation type="submission" date="2023-04" db="EMBL/GenBank/DDBJ databases">
        <title>Genome dynamics across the evolutionary transition to endosymbiosis.</title>
        <authorList>
            <person name="Siozios S."/>
            <person name="Nadal-Jimenez P."/>
            <person name="Azagi T."/>
            <person name="Sprong H."/>
            <person name="Frost C.L."/>
            <person name="Parratt S.R."/>
            <person name="Taylor G."/>
            <person name="Brettell L."/>
            <person name="Lew K.C."/>
            <person name="Croft L."/>
            <person name="King K.C."/>
            <person name="Brockhurst M.A."/>
            <person name="Hypsa V."/>
            <person name="Novakova E."/>
            <person name="Darby A.C."/>
            <person name="Hurst G.D.D."/>
        </authorList>
    </citation>
    <scope>NUCLEOTIDE SEQUENCE</scope>
    <source>
        <strain evidence="1">APv</strain>
    </source>
</reference>
<organism evidence="1 2">
    <name type="scientific">Arsenophonus nasoniae</name>
    <name type="common">son-killer infecting Nasonia vitripennis</name>
    <dbReference type="NCBI Taxonomy" id="638"/>
    <lineage>
        <taxon>Bacteria</taxon>
        <taxon>Pseudomonadati</taxon>
        <taxon>Pseudomonadota</taxon>
        <taxon>Gammaproteobacteria</taxon>
        <taxon>Enterobacterales</taxon>
        <taxon>Morganellaceae</taxon>
        <taxon>Arsenophonus</taxon>
    </lineage>
</organism>
<protein>
    <submittedName>
        <fullName evidence="1">Uncharacterized protein</fullName>
    </submittedName>
</protein>
<dbReference type="AlphaFoldDB" id="A0AA95GP61"/>
<accession>A0AA95GP61</accession>